<reference evidence="4" key="1">
    <citation type="journal article" date="2019" name="Int. J. Syst. Evol. Microbiol.">
        <title>The Global Catalogue of Microorganisms (GCM) 10K type strain sequencing project: providing services to taxonomists for standard genome sequencing and annotation.</title>
        <authorList>
            <consortium name="The Broad Institute Genomics Platform"/>
            <consortium name="The Broad Institute Genome Sequencing Center for Infectious Disease"/>
            <person name="Wu L."/>
            <person name="Ma J."/>
        </authorList>
    </citation>
    <scope>NUCLEOTIDE SEQUENCE [LARGE SCALE GENOMIC DNA]</scope>
    <source>
        <strain evidence="4">JCM 4805</strain>
    </source>
</reference>
<dbReference type="Gene3D" id="3.40.50.620">
    <property type="entry name" value="HUPs"/>
    <property type="match status" value="2"/>
</dbReference>
<gene>
    <name evidence="3" type="ORF">GCM10010361_10450</name>
</gene>
<sequence>MEHPVVVGVDGSSASLDAVDWAADAAARYGIPLRIVYASRWERYEGRLPDWSTERSSERVMEETIVGVAAERASRRVPGLEVTTYLAPDEPVEALLAEGLRAKTVVVGHRGRGRLTSLLLGSVGLGVAARAHCPVIVVRGRTGNILGGERRVVLGVGERMASAAPVTFALEEATLRDCTVEAVHAWRCAGTEVPGQCGAYGEYRAEHERRTKVLFDEVLNKPVAAFPQVTVERRAVEGAPGTVLVAASHTADMVVVGAHRRHGHTGLQLGLVNHTVLHHAQCPVAVVPET</sequence>
<evidence type="ECO:0000259" key="2">
    <source>
        <dbReference type="Pfam" id="PF00582"/>
    </source>
</evidence>
<keyword evidence="4" id="KW-1185">Reference proteome</keyword>
<comment type="similarity">
    <text evidence="1">Belongs to the universal stress protein A family.</text>
</comment>
<dbReference type="PRINTS" id="PR01438">
    <property type="entry name" value="UNVRSLSTRESS"/>
</dbReference>
<dbReference type="SUPFAM" id="SSF52402">
    <property type="entry name" value="Adenine nucleotide alpha hydrolases-like"/>
    <property type="match status" value="2"/>
</dbReference>
<feature type="domain" description="UspA" evidence="2">
    <location>
        <begin position="3"/>
        <end position="139"/>
    </location>
</feature>
<protein>
    <submittedName>
        <fullName evidence="3">Universal stress protein</fullName>
    </submittedName>
</protein>
<evidence type="ECO:0000256" key="1">
    <source>
        <dbReference type="ARBA" id="ARBA00008791"/>
    </source>
</evidence>
<comment type="caution">
    <text evidence="3">The sequence shown here is derived from an EMBL/GenBank/DDBJ whole genome shotgun (WGS) entry which is preliminary data.</text>
</comment>
<proteinExistence type="inferred from homology"/>
<accession>A0ABP3JBT8</accession>
<organism evidence="3 4">
    <name type="scientific">Streptomyces olivaceiscleroticus</name>
    <dbReference type="NCBI Taxonomy" id="68245"/>
    <lineage>
        <taxon>Bacteria</taxon>
        <taxon>Bacillati</taxon>
        <taxon>Actinomycetota</taxon>
        <taxon>Actinomycetes</taxon>
        <taxon>Kitasatosporales</taxon>
        <taxon>Streptomycetaceae</taxon>
        <taxon>Streptomyces</taxon>
    </lineage>
</organism>
<evidence type="ECO:0000313" key="3">
    <source>
        <dbReference type="EMBL" id="GAA0448411.1"/>
    </source>
</evidence>
<feature type="domain" description="UspA" evidence="2">
    <location>
        <begin position="150"/>
        <end position="288"/>
    </location>
</feature>
<dbReference type="RefSeq" id="WP_346093361.1">
    <property type="nucleotide sequence ID" value="NZ_BAAABY010000009.1"/>
</dbReference>
<dbReference type="PANTHER" id="PTHR31964:SF113">
    <property type="entry name" value="USPA DOMAIN-CONTAINING PROTEIN"/>
    <property type="match status" value="1"/>
</dbReference>
<dbReference type="InterPro" id="IPR006016">
    <property type="entry name" value="UspA"/>
</dbReference>
<dbReference type="InterPro" id="IPR014729">
    <property type="entry name" value="Rossmann-like_a/b/a_fold"/>
</dbReference>
<dbReference type="InterPro" id="IPR006015">
    <property type="entry name" value="Universal_stress_UspA"/>
</dbReference>
<dbReference type="Pfam" id="PF00582">
    <property type="entry name" value="Usp"/>
    <property type="match status" value="2"/>
</dbReference>
<dbReference type="EMBL" id="BAAABY010000009">
    <property type="protein sequence ID" value="GAA0448411.1"/>
    <property type="molecule type" value="Genomic_DNA"/>
</dbReference>
<evidence type="ECO:0000313" key="4">
    <source>
        <dbReference type="Proteomes" id="UP001500909"/>
    </source>
</evidence>
<dbReference type="Proteomes" id="UP001500909">
    <property type="component" value="Unassembled WGS sequence"/>
</dbReference>
<name>A0ABP3JBT8_9ACTN</name>
<dbReference type="PANTHER" id="PTHR31964">
    <property type="entry name" value="ADENINE NUCLEOTIDE ALPHA HYDROLASES-LIKE SUPERFAMILY PROTEIN"/>
    <property type="match status" value="1"/>
</dbReference>